<evidence type="ECO:0000256" key="1">
    <source>
        <dbReference type="SAM" id="Phobius"/>
    </source>
</evidence>
<reference evidence="2 3" key="1">
    <citation type="submission" date="2015-01" db="EMBL/GenBank/DDBJ databases">
        <title>The Genome Sequence of Capronia semiimmersa CBS27337.</title>
        <authorList>
            <consortium name="The Broad Institute Genomics Platform"/>
            <person name="Cuomo C."/>
            <person name="de Hoog S."/>
            <person name="Gorbushina A."/>
            <person name="Stielow B."/>
            <person name="Teixiera M."/>
            <person name="Abouelleil A."/>
            <person name="Chapman S.B."/>
            <person name="Priest M."/>
            <person name="Young S.K."/>
            <person name="Wortman J."/>
            <person name="Nusbaum C."/>
            <person name="Birren B."/>
        </authorList>
    </citation>
    <scope>NUCLEOTIDE SEQUENCE [LARGE SCALE GENOMIC DNA]</scope>
    <source>
        <strain evidence="2 3">CBS 27337</strain>
    </source>
</reference>
<name>A0A0D2E082_9EURO</name>
<feature type="transmembrane region" description="Helical" evidence="1">
    <location>
        <begin position="471"/>
        <end position="496"/>
    </location>
</feature>
<dbReference type="EMBL" id="KN846959">
    <property type="protein sequence ID" value="KIW67782.1"/>
    <property type="molecule type" value="Genomic_DNA"/>
</dbReference>
<dbReference type="PANTHER" id="PTHR35043">
    <property type="entry name" value="TRANSCRIPTION FACTOR DOMAIN-CONTAINING PROTEIN"/>
    <property type="match status" value="1"/>
</dbReference>
<protein>
    <submittedName>
        <fullName evidence="2">Uncharacterized protein</fullName>
    </submittedName>
</protein>
<proteinExistence type="predicted"/>
<accession>A0A0D2E082</accession>
<dbReference type="PANTHER" id="PTHR35043:SF7">
    <property type="entry name" value="TRANSCRIPTION FACTOR DOMAIN-CONTAINING PROTEIN"/>
    <property type="match status" value="1"/>
</dbReference>
<feature type="transmembrane region" description="Helical" evidence="1">
    <location>
        <begin position="17"/>
        <end position="33"/>
    </location>
</feature>
<keyword evidence="1" id="KW-1133">Transmembrane helix</keyword>
<evidence type="ECO:0000313" key="2">
    <source>
        <dbReference type="EMBL" id="KIW67782.1"/>
    </source>
</evidence>
<sequence>MHHGWMSSPGTRGTSEILYPCIAAITLCVYTAVHLNIPEPGEKRRWHSLRQVKWTFTAIFAPEFVLFTALAQYREAAALIQKPSDLKQQTMDDIESAGSVGRPPATRRKCWLPIFGKQNTTDKCTSFDMAYGFYAIMGGFRVDVQQFSDAMSTAALSPPAIVALAEHGVVCDIEHSTIQDKSKANSLAKGLVVLQVSWMVVQCIGRKTSGLPLTLLEIHTFVHAICAAMMYALWFKKPFSIGEATTISVPPGLSPVLAEMTLLSRFDVVRLVVAEPRGKAKARIHITAANMQTCEYHELPKDIARLEVSIETAKTAIFTSTDHQLRPYLYFYTTDGMPPCPQSTIFWMSPFPQYVVEVPFTLEERRSIFCAYIEPRGRDPKLKAPALAQHPFPGFVGRRRVNIGSDNPLSLTGFGNPTMRAILEDIKQIFLSDFGIHSVRFSALAMVAQVANGGIHLAALDSTFPNRIEELLWRVSCLIVMAFMPALALTYGLVLLRQNPKATPHDAIDDLEEMAMEDRSWSVSCDVV</sequence>
<organism evidence="2 3">
    <name type="scientific">Phialophora macrospora</name>
    <dbReference type="NCBI Taxonomy" id="1851006"/>
    <lineage>
        <taxon>Eukaryota</taxon>
        <taxon>Fungi</taxon>
        <taxon>Dikarya</taxon>
        <taxon>Ascomycota</taxon>
        <taxon>Pezizomycotina</taxon>
        <taxon>Eurotiomycetes</taxon>
        <taxon>Chaetothyriomycetidae</taxon>
        <taxon>Chaetothyriales</taxon>
        <taxon>Herpotrichiellaceae</taxon>
        <taxon>Phialophora</taxon>
    </lineage>
</organism>
<keyword evidence="1" id="KW-0812">Transmembrane</keyword>
<dbReference type="Proteomes" id="UP000054266">
    <property type="component" value="Unassembled WGS sequence"/>
</dbReference>
<dbReference type="STRING" id="5601.A0A0D2E082"/>
<dbReference type="HOGENOM" id="CLU_022883_5_1_1"/>
<gene>
    <name evidence="2" type="ORF">PV04_07011</name>
</gene>
<evidence type="ECO:0000313" key="3">
    <source>
        <dbReference type="Proteomes" id="UP000054266"/>
    </source>
</evidence>
<keyword evidence="1" id="KW-0472">Membrane</keyword>
<keyword evidence="3" id="KW-1185">Reference proteome</keyword>
<dbReference type="AlphaFoldDB" id="A0A0D2E082"/>